<reference evidence="4 5" key="1">
    <citation type="submission" date="2020-08" db="EMBL/GenBank/DDBJ databases">
        <title>Sequencing the genomes of 1000 actinobacteria strains.</title>
        <authorList>
            <person name="Klenk H.-P."/>
        </authorList>
    </citation>
    <scope>NUCLEOTIDE SEQUENCE [LARGE SCALE GENOMIC DNA]</scope>
    <source>
        <strain evidence="4 5">DSM 45258</strain>
    </source>
</reference>
<dbReference type="Proteomes" id="UP000567922">
    <property type="component" value="Unassembled WGS sequence"/>
</dbReference>
<evidence type="ECO:0000259" key="3">
    <source>
        <dbReference type="Pfam" id="PF25362"/>
    </source>
</evidence>
<evidence type="ECO:0000256" key="1">
    <source>
        <dbReference type="SAM" id="MobiDB-lite"/>
    </source>
</evidence>
<feature type="region of interest" description="Disordered" evidence="1">
    <location>
        <begin position="165"/>
        <end position="187"/>
    </location>
</feature>
<keyword evidence="2" id="KW-0812">Transmembrane</keyword>
<gene>
    <name evidence="4" type="ORF">FHU29_004413</name>
</gene>
<accession>A0A839RVN7</accession>
<dbReference type="InterPro" id="IPR057446">
    <property type="entry name" value="PH_bac"/>
</dbReference>
<feature type="domain" description="PH" evidence="3">
    <location>
        <begin position="37"/>
        <end position="157"/>
    </location>
</feature>
<sequence length="187" mass="20723">MTRTLLTVVLFAIWVLLVWLMIRSWRRRGERQSALVGPLPEVPDALGAPLLGPSYGLYVGSTLAPSWINRVAVGDFGNRADGELSAFDEGLLLTREGASTIWIPRDLVLHIRTDRGLAGKVITRDGLLVIRWRTSTGAEIDTGFRAVDKYEYDEWLTVWDADNSHDDNRSSNSSDNNVQDGKNGVNG</sequence>
<dbReference type="Pfam" id="PF25362">
    <property type="entry name" value="bPH_11"/>
    <property type="match status" value="1"/>
</dbReference>
<dbReference type="AlphaFoldDB" id="A0A839RVN7"/>
<evidence type="ECO:0000313" key="4">
    <source>
        <dbReference type="EMBL" id="MBB3039923.1"/>
    </source>
</evidence>
<dbReference type="RefSeq" id="WP_064438769.1">
    <property type="nucleotide sequence ID" value="NZ_BDDI01000002.1"/>
</dbReference>
<name>A0A839RVN7_9ACTN</name>
<protein>
    <recommendedName>
        <fullName evidence="3">PH domain-containing protein</fullName>
    </recommendedName>
</protein>
<organism evidence="4 5">
    <name type="scientific">Hoyosella altamirensis</name>
    <dbReference type="NCBI Taxonomy" id="616997"/>
    <lineage>
        <taxon>Bacteria</taxon>
        <taxon>Bacillati</taxon>
        <taxon>Actinomycetota</taxon>
        <taxon>Actinomycetes</taxon>
        <taxon>Mycobacteriales</taxon>
        <taxon>Hoyosellaceae</taxon>
        <taxon>Hoyosella</taxon>
    </lineage>
</organism>
<keyword evidence="2" id="KW-1133">Transmembrane helix</keyword>
<dbReference type="OrthoDB" id="4774775at2"/>
<keyword evidence="5" id="KW-1185">Reference proteome</keyword>
<keyword evidence="2" id="KW-0472">Membrane</keyword>
<proteinExistence type="predicted"/>
<dbReference type="EMBL" id="JACHWS010000005">
    <property type="protein sequence ID" value="MBB3039923.1"/>
    <property type="molecule type" value="Genomic_DNA"/>
</dbReference>
<feature type="transmembrane region" description="Helical" evidence="2">
    <location>
        <begin position="6"/>
        <end position="22"/>
    </location>
</feature>
<evidence type="ECO:0000313" key="5">
    <source>
        <dbReference type="Proteomes" id="UP000567922"/>
    </source>
</evidence>
<comment type="caution">
    <text evidence="4">The sequence shown here is derived from an EMBL/GenBank/DDBJ whole genome shotgun (WGS) entry which is preliminary data.</text>
</comment>
<evidence type="ECO:0000256" key="2">
    <source>
        <dbReference type="SAM" id="Phobius"/>
    </source>
</evidence>